<dbReference type="Pfam" id="PF00008">
    <property type="entry name" value="EGF"/>
    <property type="match status" value="1"/>
</dbReference>
<keyword evidence="6" id="KW-1185">Reference proteome</keyword>
<evidence type="ECO:0000256" key="2">
    <source>
        <dbReference type="ARBA" id="ARBA00023157"/>
    </source>
</evidence>
<feature type="domain" description="EGF-like" evidence="4">
    <location>
        <begin position="44"/>
        <end position="78"/>
    </location>
</feature>
<comment type="caution">
    <text evidence="3">Lacks conserved residue(s) required for the propagation of feature annotation.</text>
</comment>
<protein>
    <recommendedName>
        <fullName evidence="4">EGF-like domain-containing protein</fullName>
    </recommendedName>
</protein>
<evidence type="ECO:0000256" key="3">
    <source>
        <dbReference type="PROSITE-ProRule" id="PRU00076"/>
    </source>
</evidence>
<keyword evidence="3" id="KW-0245">EGF-like domain</keyword>
<dbReference type="AlphaFoldDB" id="A0ABD3T7C9"/>
<dbReference type="InterPro" id="IPR009030">
    <property type="entry name" value="Growth_fac_rcpt_cys_sf"/>
</dbReference>
<dbReference type="Proteomes" id="UP001634394">
    <property type="component" value="Unassembled WGS sequence"/>
</dbReference>
<keyword evidence="2 3" id="KW-1015">Disulfide bond</keyword>
<reference evidence="5 6" key="1">
    <citation type="submission" date="2024-11" db="EMBL/GenBank/DDBJ databases">
        <title>Chromosome-level genome assembly of the freshwater bivalve Anodonta woodiana.</title>
        <authorList>
            <person name="Chen X."/>
        </authorList>
    </citation>
    <scope>NUCLEOTIDE SEQUENCE [LARGE SCALE GENOMIC DNA]</scope>
    <source>
        <strain evidence="5">MN2024</strain>
        <tissue evidence="5">Gills</tissue>
    </source>
</reference>
<dbReference type="CDD" id="cd00053">
    <property type="entry name" value="EGF"/>
    <property type="match status" value="1"/>
</dbReference>
<keyword evidence="1" id="KW-0732">Signal</keyword>
<dbReference type="PROSITE" id="PS50026">
    <property type="entry name" value="EGF_3"/>
    <property type="match status" value="1"/>
</dbReference>
<evidence type="ECO:0000313" key="6">
    <source>
        <dbReference type="Proteomes" id="UP001634394"/>
    </source>
</evidence>
<feature type="disulfide bond" evidence="3">
    <location>
        <begin position="48"/>
        <end position="58"/>
    </location>
</feature>
<organism evidence="5 6">
    <name type="scientific">Sinanodonta woodiana</name>
    <name type="common">Chinese pond mussel</name>
    <name type="synonym">Anodonta woodiana</name>
    <dbReference type="NCBI Taxonomy" id="1069815"/>
    <lineage>
        <taxon>Eukaryota</taxon>
        <taxon>Metazoa</taxon>
        <taxon>Spiralia</taxon>
        <taxon>Lophotrochozoa</taxon>
        <taxon>Mollusca</taxon>
        <taxon>Bivalvia</taxon>
        <taxon>Autobranchia</taxon>
        <taxon>Heteroconchia</taxon>
        <taxon>Palaeoheterodonta</taxon>
        <taxon>Unionida</taxon>
        <taxon>Unionoidea</taxon>
        <taxon>Unionidae</taxon>
        <taxon>Unioninae</taxon>
        <taxon>Sinanodonta</taxon>
    </lineage>
</organism>
<dbReference type="SMART" id="SM00181">
    <property type="entry name" value="EGF"/>
    <property type="match status" value="2"/>
</dbReference>
<evidence type="ECO:0000256" key="1">
    <source>
        <dbReference type="ARBA" id="ARBA00022729"/>
    </source>
</evidence>
<proteinExistence type="predicted"/>
<sequence length="608" mass="68790">MMYLGFMSLQLRCAHTSYRLAWRTNTYFRCAPGWMDTNSNQNCVIPICNPPCQNGGTCVAPNKCRCPVGYDGPDTSCTTLRCSHLLPCYPGTCISPNSCHCDDGFTGSGQDACLTMTRNNGMPFVTLSRVTLANVRRTDNTTKFSYSMDGTSGYKDTVWSNQKDFNYLSFEFNSAYMSPQLPYRPNYINDARLGIVDGHITANITKIPRSGTNRDMAFQKQYKCPGIADTNPNNGMVDCILTDNQFSLIIEHGDWLNVVFIAKSGGFRNVVNFDHPNSIWNTQIYQGLTDQKEVEFKFDFDVPIHCSEPNIAITCRVNDVPLHIENELTKLPVNISWAGWKDDLSKMDRYHIEVFKLSPDPYGNLQEMTPLKPVHFDDINHTHDGIYQYAYTPSEEGMFSVLLQAVDKANNSKIARRFLLYVPSSNISLNTRYMWQTTKAGKTTEISVVWKNHFINKFISEGKLLNKVNAYPIQFQDIQREGILQTSKFVFPGLDDNEGQRTVDEKQNKNGIVRFEAVISLSDGTNEPQKGWFDINGLAENVKFNETLRDGITARVWVRAHDVLGNTISDNIEVHFDSSEPLVKNNSTVFTRNHPNGTYIFTSSLNNA</sequence>
<dbReference type="PROSITE" id="PS01186">
    <property type="entry name" value="EGF_2"/>
    <property type="match status" value="1"/>
</dbReference>
<dbReference type="InterPro" id="IPR050969">
    <property type="entry name" value="Dev_Signal_Modulators"/>
</dbReference>
<dbReference type="Gene3D" id="2.10.25.10">
    <property type="entry name" value="Laminin"/>
    <property type="match status" value="1"/>
</dbReference>
<evidence type="ECO:0000259" key="4">
    <source>
        <dbReference type="PROSITE" id="PS50026"/>
    </source>
</evidence>
<evidence type="ECO:0000313" key="5">
    <source>
        <dbReference type="EMBL" id="KAL3832348.1"/>
    </source>
</evidence>
<comment type="caution">
    <text evidence="5">The sequence shown here is derived from an EMBL/GenBank/DDBJ whole genome shotgun (WGS) entry which is preliminary data.</text>
</comment>
<accession>A0ABD3T7C9</accession>
<dbReference type="PANTHER" id="PTHR14949:SF56">
    <property type="entry name" value="EGF-LIKE-DOMAIN, MULTIPLE 7"/>
    <property type="match status" value="1"/>
</dbReference>
<dbReference type="InterPro" id="IPR000742">
    <property type="entry name" value="EGF"/>
</dbReference>
<gene>
    <name evidence="5" type="ORF">ACJMK2_024000</name>
</gene>
<dbReference type="SUPFAM" id="SSF57184">
    <property type="entry name" value="Growth factor receptor domain"/>
    <property type="match status" value="1"/>
</dbReference>
<name>A0ABD3T7C9_SINWO</name>
<dbReference type="PANTHER" id="PTHR14949">
    <property type="entry name" value="EGF-LIKE-DOMAIN, MULTIPLE 7, 8"/>
    <property type="match status" value="1"/>
</dbReference>
<dbReference type="EMBL" id="JBJQND010000019">
    <property type="protein sequence ID" value="KAL3832348.1"/>
    <property type="molecule type" value="Genomic_DNA"/>
</dbReference>